<protein>
    <submittedName>
        <fullName evidence="3">Ribose 5-phosphate isomerase B</fullName>
        <ecNumber evidence="3">5.3.1.6</ecNumber>
    </submittedName>
</protein>
<evidence type="ECO:0000313" key="3">
    <source>
        <dbReference type="EMBL" id="MFC4263224.1"/>
    </source>
</evidence>
<comment type="similarity">
    <text evidence="1">Belongs to the LacAB/RpiB family.</text>
</comment>
<accession>A0ABV8QW15</accession>
<reference evidence="4" key="1">
    <citation type="journal article" date="2019" name="Int. J. Syst. Evol. Microbiol.">
        <title>The Global Catalogue of Microorganisms (GCM) 10K type strain sequencing project: providing services to taxonomists for standard genome sequencing and annotation.</title>
        <authorList>
            <consortium name="The Broad Institute Genomics Platform"/>
            <consortium name="The Broad Institute Genome Sequencing Center for Infectious Disease"/>
            <person name="Wu L."/>
            <person name="Ma J."/>
        </authorList>
    </citation>
    <scope>NUCLEOTIDE SEQUENCE [LARGE SCALE GENOMIC DNA]</scope>
    <source>
        <strain evidence="4">CECT 8289</strain>
    </source>
</reference>
<gene>
    <name evidence="3" type="primary">rpiB</name>
    <name evidence="3" type="ORF">ACFOWM_10070</name>
</gene>
<dbReference type="PANTHER" id="PTHR30345">
    <property type="entry name" value="RIBOSE-5-PHOSPHATE ISOMERASE B"/>
    <property type="match status" value="1"/>
</dbReference>
<proteinExistence type="inferred from homology"/>
<dbReference type="Proteomes" id="UP001595907">
    <property type="component" value="Unassembled WGS sequence"/>
</dbReference>
<dbReference type="PIRSF" id="PIRSF005384">
    <property type="entry name" value="RpiB_LacA_B"/>
    <property type="match status" value="1"/>
</dbReference>
<dbReference type="Gene3D" id="3.40.1400.10">
    <property type="entry name" value="Sugar-phosphate isomerase, RpiB/LacA/LacB"/>
    <property type="match status" value="1"/>
</dbReference>
<dbReference type="PANTHER" id="PTHR30345:SF0">
    <property type="entry name" value="DNA DAMAGE-REPAIR_TOLERATION PROTEIN DRT102"/>
    <property type="match status" value="1"/>
</dbReference>
<dbReference type="EMBL" id="JBHSCZ010000002">
    <property type="protein sequence ID" value="MFC4263224.1"/>
    <property type="molecule type" value="Genomic_DNA"/>
</dbReference>
<keyword evidence="2 3" id="KW-0413">Isomerase</keyword>
<dbReference type="EC" id="5.3.1.6" evidence="3"/>
<dbReference type="Pfam" id="PF02502">
    <property type="entry name" value="LacAB_rpiB"/>
    <property type="match status" value="1"/>
</dbReference>
<keyword evidence="4" id="KW-1185">Reference proteome</keyword>
<dbReference type="NCBIfam" id="TIGR00689">
    <property type="entry name" value="rpiB_lacA_lacB"/>
    <property type="match status" value="1"/>
</dbReference>
<name>A0ABV8QW15_9BACT</name>
<dbReference type="NCBIfam" id="TIGR01120">
    <property type="entry name" value="rpiB"/>
    <property type="match status" value="1"/>
</dbReference>
<dbReference type="InterPro" id="IPR036569">
    <property type="entry name" value="RpiB_LacA_LacB_sf"/>
</dbReference>
<evidence type="ECO:0000313" key="4">
    <source>
        <dbReference type="Proteomes" id="UP001595907"/>
    </source>
</evidence>
<dbReference type="InterPro" id="IPR004785">
    <property type="entry name" value="RpiB"/>
</dbReference>
<dbReference type="RefSeq" id="WP_379709499.1">
    <property type="nucleotide sequence ID" value="NZ_JBHSCZ010000002.1"/>
</dbReference>
<comment type="caution">
    <text evidence="3">The sequence shown here is derived from an EMBL/GenBank/DDBJ whole genome shotgun (WGS) entry which is preliminary data.</text>
</comment>
<dbReference type="InterPro" id="IPR003500">
    <property type="entry name" value="RpiB_LacA_LacB"/>
</dbReference>
<sequence length="161" mass="17318">MNTFDLSLPLAIGSDHAGFEYKAHLINYLRDEKGIALRDFGTYSADSVDYPDFAHPVANAVESHAYGFGILLCGSANGVAITANKHAHIRAAICWTAEIASLARQHNNANVLCIPARFVSFEEAKNIVDTFIATAFEGGRHLTRVNKIAVSEAANVSNASL</sequence>
<evidence type="ECO:0000256" key="2">
    <source>
        <dbReference type="ARBA" id="ARBA00023235"/>
    </source>
</evidence>
<dbReference type="GO" id="GO:0004751">
    <property type="term" value="F:ribose-5-phosphate isomerase activity"/>
    <property type="evidence" value="ECO:0007669"/>
    <property type="project" value="UniProtKB-EC"/>
</dbReference>
<dbReference type="SUPFAM" id="SSF89623">
    <property type="entry name" value="Ribose/Galactose isomerase RpiB/AlsB"/>
    <property type="match status" value="1"/>
</dbReference>
<evidence type="ECO:0000256" key="1">
    <source>
        <dbReference type="ARBA" id="ARBA00008754"/>
    </source>
</evidence>
<dbReference type="NCBIfam" id="NF004051">
    <property type="entry name" value="PRK05571.1"/>
    <property type="match status" value="1"/>
</dbReference>
<organism evidence="3 4">
    <name type="scientific">Ferruginibacter yonginensis</name>
    <dbReference type="NCBI Taxonomy" id="1310416"/>
    <lineage>
        <taxon>Bacteria</taxon>
        <taxon>Pseudomonadati</taxon>
        <taxon>Bacteroidota</taxon>
        <taxon>Chitinophagia</taxon>
        <taxon>Chitinophagales</taxon>
        <taxon>Chitinophagaceae</taxon>
        <taxon>Ferruginibacter</taxon>
    </lineage>
</organism>